<dbReference type="InterPro" id="IPR057326">
    <property type="entry name" value="KR_dom"/>
</dbReference>
<accession>A0A6M1LLM5</accession>
<evidence type="ECO:0000256" key="3">
    <source>
        <dbReference type="RuleBase" id="RU000363"/>
    </source>
</evidence>
<reference evidence="5 6" key="1">
    <citation type="submission" date="2020-03" db="EMBL/GenBank/DDBJ databases">
        <title>Roseomonas stagni sp. nov., isolated from pond water in Japan.</title>
        <authorList>
            <person name="Furuhata K."/>
            <person name="Miyamoto H."/>
            <person name="Goto K."/>
        </authorList>
    </citation>
    <scope>NUCLEOTIDE SEQUENCE [LARGE SCALE GENOMIC DNA]</scope>
    <source>
        <strain evidence="5 6">PeD5</strain>
    </source>
</reference>
<dbReference type="PANTHER" id="PTHR44196:SF1">
    <property type="entry name" value="DEHYDROGENASE_REDUCTASE SDR FAMILY MEMBER 7B"/>
    <property type="match status" value="1"/>
</dbReference>
<keyword evidence="6" id="KW-1185">Reference proteome</keyword>
<dbReference type="PROSITE" id="PS00061">
    <property type="entry name" value="ADH_SHORT"/>
    <property type="match status" value="1"/>
</dbReference>
<evidence type="ECO:0000256" key="2">
    <source>
        <dbReference type="ARBA" id="ARBA00023002"/>
    </source>
</evidence>
<evidence type="ECO:0000259" key="4">
    <source>
        <dbReference type="SMART" id="SM00822"/>
    </source>
</evidence>
<dbReference type="GO" id="GO:0016020">
    <property type="term" value="C:membrane"/>
    <property type="evidence" value="ECO:0007669"/>
    <property type="project" value="TreeGrafter"/>
</dbReference>
<dbReference type="PRINTS" id="PR00080">
    <property type="entry name" value="SDRFAMILY"/>
</dbReference>
<dbReference type="AlphaFoldDB" id="A0A6M1LLM5"/>
<comment type="similarity">
    <text evidence="1 3">Belongs to the short-chain dehydrogenases/reductases (SDR) family.</text>
</comment>
<dbReference type="InterPro" id="IPR020904">
    <property type="entry name" value="Sc_DH/Rdtase_CS"/>
</dbReference>
<dbReference type="GO" id="GO:0016491">
    <property type="term" value="F:oxidoreductase activity"/>
    <property type="evidence" value="ECO:0007669"/>
    <property type="project" value="UniProtKB-KW"/>
</dbReference>
<dbReference type="SUPFAM" id="SSF51735">
    <property type="entry name" value="NAD(P)-binding Rossmann-fold domains"/>
    <property type="match status" value="1"/>
</dbReference>
<dbReference type="SMART" id="SM00822">
    <property type="entry name" value="PKS_KR"/>
    <property type="match status" value="1"/>
</dbReference>
<protein>
    <submittedName>
        <fullName evidence="5">SDR family NAD(P)-dependent oxidoreductase</fullName>
    </submittedName>
</protein>
<organism evidence="5 6">
    <name type="scientific">Falsiroseomonas algicola</name>
    <dbReference type="NCBI Taxonomy" id="2716930"/>
    <lineage>
        <taxon>Bacteria</taxon>
        <taxon>Pseudomonadati</taxon>
        <taxon>Pseudomonadota</taxon>
        <taxon>Alphaproteobacteria</taxon>
        <taxon>Acetobacterales</taxon>
        <taxon>Roseomonadaceae</taxon>
        <taxon>Falsiroseomonas</taxon>
    </lineage>
</organism>
<evidence type="ECO:0000313" key="6">
    <source>
        <dbReference type="Proteomes" id="UP000475385"/>
    </source>
</evidence>
<dbReference type="PRINTS" id="PR00081">
    <property type="entry name" value="GDHRDH"/>
</dbReference>
<dbReference type="Proteomes" id="UP000475385">
    <property type="component" value="Unassembled WGS sequence"/>
</dbReference>
<gene>
    <name evidence="5" type="ORF">G3576_14530</name>
</gene>
<dbReference type="PANTHER" id="PTHR44196">
    <property type="entry name" value="DEHYDROGENASE/REDUCTASE SDR FAMILY MEMBER 7B"/>
    <property type="match status" value="1"/>
</dbReference>
<sequence length="237" mass="25415">MSLPLENRVALVTGASRGIGAALALELARLGAQLVLIARTQGGLEEVDDRIRAETGRGATLLPLDLQKDAEKQLDLVGPSIMERFGRLDILVHNAGALNKLTPVAHIDPKDWAEVMAVNLTAAWRLIRTCDPPLRASDAGRAVFLTSGRVLRPKAYWGMYGAAKAGMEHLVQTWAQEVVHTPLRVNLADPGVVATRMRATAMPGEDPASIPQPADVAPALAALCLPSETRHAQRIEL</sequence>
<dbReference type="InterPro" id="IPR036291">
    <property type="entry name" value="NAD(P)-bd_dom_sf"/>
</dbReference>
<evidence type="ECO:0000313" key="5">
    <source>
        <dbReference type="EMBL" id="NGM21238.1"/>
    </source>
</evidence>
<name>A0A6M1LLM5_9PROT</name>
<evidence type="ECO:0000256" key="1">
    <source>
        <dbReference type="ARBA" id="ARBA00006484"/>
    </source>
</evidence>
<dbReference type="EMBL" id="JAAIKB010000005">
    <property type="protein sequence ID" value="NGM21238.1"/>
    <property type="molecule type" value="Genomic_DNA"/>
</dbReference>
<feature type="domain" description="Ketoreductase" evidence="4">
    <location>
        <begin position="8"/>
        <end position="206"/>
    </location>
</feature>
<comment type="caution">
    <text evidence="5">The sequence shown here is derived from an EMBL/GenBank/DDBJ whole genome shotgun (WGS) entry which is preliminary data.</text>
</comment>
<dbReference type="RefSeq" id="WP_164695138.1">
    <property type="nucleotide sequence ID" value="NZ_JAAIKB010000005.1"/>
</dbReference>
<proteinExistence type="inferred from homology"/>
<keyword evidence="2" id="KW-0560">Oxidoreductase</keyword>
<dbReference type="Gene3D" id="3.40.50.720">
    <property type="entry name" value="NAD(P)-binding Rossmann-like Domain"/>
    <property type="match status" value="1"/>
</dbReference>
<dbReference type="Pfam" id="PF00106">
    <property type="entry name" value="adh_short"/>
    <property type="match status" value="1"/>
</dbReference>
<dbReference type="InterPro" id="IPR002347">
    <property type="entry name" value="SDR_fam"/>
</dbReference>